<proteinExistence type="inferred from homology"/>
<dbReference type="InterPro" id="IPR051209">
    <property type="entry name" value="FAD-bind_Monooxygenase_sf"/>
</dbReference>
<feature type="transmembrane region" description="Helical" evidence="5">
    <location>
        <begin position="550"/>
        <end position="568"/>
    </location>
</feature>
<evidence type="ECO:0000256" key="2">
    <source>
        <dbReference type="ARBA" id="ARBA00022630"/>
    </source>
</evidence>
<keyword evidence="7" id="KW-1185">Reference proteome</keyword>
<keyword evidence="4" id="KW-0560">Oxidoreductase</keyword>
<dbReference type="GO" id="GO:0050661">
    <property type="term" value="F:NADP binding"/>
    <property type="evidence" value="ECO:0007669"/>
    <property type="project" value="InterPro"/>
</dbReference>
<dbReference type="InterPro" id="IPR020946">
    <property type="entry name" value="Flavin_mOase-like"/>
</dbReference>
<dbReference type="PRINTS" id="PR00469">
    <property type="entry name" value="PNDRDTASEII"/>
</dbReference>
<dbReference type="InParanoid" id="A0A409XLP3"/>
<dbReference type="AlphaFoldDB" id="A0A409XLP3"/>
<dbReference type="Gene3D" id="3.50.50.60">
    <property type="entry name" value="FAD/NAD(P)-binding domain"/>
    <property type="match status" value="2"/>
</dbReference>
<comment type="similarity">
    <text evidence="1">Belongs to the FAD-binding monooxygenase family.</text>
</comment>
<keyword evidence="5" id="KW-1133">Transmembrane helix</keyword>
<evidence type="ECO:0008006" key="8">
    <source>
        <dbReference type="Google" id="ProtNLM"/>
    </source>
</evidence>
<comment type="caution">
    <text evidence="6">The sequence shown here is derived from an EMBL/GenBank/DDBJ whole genome shotgun (WGS) entry which is preliminary data.</text>
</comment>
<evidence type="ECO:0000313" key="6">
    <source>
        <dbReference type="EMBL" id="PPQ91715.1"/>
    </source>
</evidence>
<dbReference type="PANTHER" id="PTHR42877">
    <property type="entry name" value="L-ORNITHINE N(5)-MONOOXYGENASE-RELATED"/>
    <property type="match status" value="1"/>
</dbReference>
<keyword evidence="5" id="KW-0472">Membrane</keyword>
<evidence type="ECO:0000256" key="4">
    <source>
        <dbReference type="ARBA" id="ARBA00023002"/>
    </source>
</evidence>
<dbReference type="GO" id="GO:0050660">
    <property type="term" value="F:flavin adenine dinucleotide binding"/>
    <property type="evidence" value="ECO:0007669"/>
    <property type="project" value="InterPro"/>
</dbReference>
<accession>A0A409XLP3</accession>
<dbReference type="InterPro" id="IPR036188">
    <property type="entry name" value="FAD/NAD-bd_sf"/>
</dbReference>
<sequence>MQSHNPSVAIIGAGLGGIAAAIALKKRGYENFTILEKALDVGGTWRGCTSDVSIHYYSLSTDLKHDWNYTCEFAYNIHAYAKDLVKKHNLASQIVFGAEVISAMWDTQSQTYSVTTEDVGSKKRSVLVANIVISAHGILHVPKYPNIPGLSEFSGPVMHSAKWDTNLDLRGKKIAVIGNGGSACQLIPYVAKTEGVQLTHFIRTRNWILPAVSSQPVAMLQRKSDKFMVVPIHRYWKWAFKHIPFVTRLYRWTMFWVFESAYYLIFKIAASRALLMKGAKKYMNDTAPKKYRGLLEPSFPLGCRRMIFDAGYLECLNRPNVDLKEGGEIASVDSNGIIMKNDLLFHRDLTDKTTGKKLPFDVIACGTGFVTVSIPSVLDKFPYLLRGRNSTMQEFYDKHDGPLAYLGTAVPGFPNFFMLNEFIVFFFTQHLTSRVGPNTATGYTSVLFFTEAQLIHLFQLIQPILDKKVSSFEVTAQANEKYNKALQSKLDSMVFSFCASWYRAGSNGRNVSIFPGSALQFWWWCRKVNWSDYIAVGPDAKKFSNSGMGIVPLMSAAILSISMLWWVIA</sequence>
<dbReference type="GO" id="GO:0004499">
    <property type="term" value="F:N,N-dimethylaniline monooxygenase activity"/>
    <property type="evidence" value="ECO:0007669"/>
    <property type="project" value="InterPro"/>
</dbReference>
<evidence type="ECO:0000313" key="7">
    <source>
        <dbReference type="Proteomes" id="UP000283269"/>
    </source>
</evidence>
<dbReference type="SUPFAM" id="SSF51905">
    <property type="entry name" value="FAD/NAD(P)-binding domain"/>
    <property type="match status" value="2"/>
</dbReference>
<gene>
    <name evidence="6" type="ORF">CVT25_012856</name>
</gene>
<keyword evidence="5" id="KW-0812">Transmembrane</keyword>
<evidence type="ECO:0000256" key="5">
    <source>
        <dbReference type="SAM" id="Phobius"/>
    </source>
</evidence>
<dbReference type="PRINTS" id="PR00368">
    <property type="entry name" value="FADPNR"/>
</dbReference>
<dbReference type="Proteomes" id="UP000283269">
    <property type="component" value="Unassembled WGS sequence"/>
</dbReference>
<feature type="transmembrane region" description="Helical" evidence="5">
    <location>
        <begin position="6"/>
        <end position="24"/>
    </location>
</feature>
<dbReference type="STRING" id="93625.A0A409XLP3"/>
<dbReference type="Pfam" id="PF00743">
    <property type="entry name" value="FMO-like"/>
    <property type="match status" value="1"/>
</dbReference>
<organism evidence="6 7">
    <name type="scientific">Psilocybe cyanescens</name>
    <dbReference type="NCBI Taxonomy" id="93625"/>
    <lineage>
        <taxon>Eukaryota</taxon>
        <taxon>Fungi</taxon>
        <taxon>Dikarya</taxon>
        <taxon>Basidiomycota</taxon>
        <taxon>Agaricomycotina</taxon>
        <taxon>Agaricomycetes</taxon>
        <taxon>Agaricomycetidae</taxon>
        <taxon>Agaricales</taxon>
        <taxon>Agaricineae</taxon>
        <taxon>Strophariaceae</taxon>
        <taxon>Psilocybe</taxon>
    </lineage>
</organism>
<dbReference type="EMBL" id="NHYD01001264">
    <property type="protein sequence ID" value="PPQ91715.1"/>
    <property type="molecule type" value="Genomic_DNA"/>
</dbReference>
<dbReference type="OrthoDB" id="74360at2759"/>
<dbReference type="PANTHER" id="PTHR42877:SF4">
    <property type="entry name" value="FAD_NAD(P)-BINDING DOMAIN-CONTAINING PROTEIN-RELATED"/>
    <property type="match status" value="1"/>
</dbReference>
<name>A0A409XLP3_PSICY</name>
<keyword evidence="2" id="KW-0285">Flavoprotein</keyword>
<evidence type="ECO:0000256" key="3">
    <source>
        <dbReference type="ARBA" id="ARBA00022827"/>
    </source>
</evidence>
<protein>
    <recommendedName>
        <fullName evidence="8">FAD/NAD(P)-binding domain-containing protein</fullName>
    </recommendedName>
</protein>
<keyword evidence="3" id="KW-0274">FAD</keyword>
<reference evidence="6 7" key="1">
    <citation type="journal article" date="2018" name="Evol. Lett.">
        <title>Horizontal gene cluster transfer increased hallucinogenic mushroom diversity.</title>
        <authorList>
            <person name="Reynolds H.T."/>
            <person name="Vijayakumar V."/>
            <person name="Gluck-Thaler E."/>
            <person name="Korotkin H.B."/>
            <person name="Matheny P.B."/>
            <person name="Slot J.C."/>
        </authorList>
    </citation>
    <scope>NUCLEOTIDE SEQUENCE [LARGE SCALE GENOMIC DNA]</scope>
    <source>
        <strain evidence="6 7">2631</strain>
    </source>
</reference>
<evidence type="ECO:0000256" key="1">
    <source>
        <dbReference type="ARBA" id="ARBA00010139"/>
    </source>
</evidence>